<dbReference type="EMBL" id="CAAALY010273942">
    <property type="protein sequence ID" value="VEL42348.1"/>
    <property type="molecule type" value="Genomic_DNA"/>
</dbReference>
<evidence type="ECO:0000313" key="2">
    <source>
        <dbReference type="Proteomes" id="UP000784294"/>
    </source>
</evidence>
<reference evidence="1" key="1">
    <citation type="submission" date="2018-11" db="EMBL/GenBank/DDBJ databases">
        <authorList>
            <consortium name="Pathogen Informatics"/>
        </authorList>
    </citation>
    <scope>NUCLEOTIDE SEQUENCE</scope>
</reference>
<evidence type="ECO:0000313" key="1">
    <source>
        <dbReference type="EMBL" id="VEL42348.1"/>
    </source>
</evidence>
<protein>
    <submittedName>
        <fullName evidence="1">Uncharacterized protein</fullName>
    </submittedName>
</protein>
<name>A0A448XQE9_9PLAT</name>
<comment type="caution">
    <text evidence="1">The sequence shown here is derived from an EMBL/GenBank/DDBJ whole genome shotgun (WGS) entry which is preliminary data.</text>
</comment>
<accession>A0A448XQE9</accession>
<gene>
    <name evidence="1" type="ORF">PXEA_LOCUS35788</name>
</gene>
<sequence>MRRRETFLERVDARIEVELRLTQSTAGSDRGELQFLVAKSFRCLFRPSVQRSEGSGIADGLALVNVSASLETAARRGLAVVAVVLEAGVGVAQAKPRNLPKCVRVESSGVDS</sequence>
<proteinExistence type="predicted"/>
<dbReference type="AlphaFoldDB" id="A0A448XQE9"/>
<organism evidence="1 2">
    <name type="scientific">Protopolystoma xenopodis</name>
    <dbReference type="NCBI Taxonomy" id="117903"/>
    <lineage>
        <taxon>Eukaryota</taxon>
        <taxon>Metazoa</taxon>
        <taxon>Spiralia</taxon>
        <taxon>Lophotrochozoa</taxon>
        <taxon>Platyhelminthes</taxon>
        <taxon>Monogenea</taxon>
        <taxon>Polyopisthocotylea</taxon>
        <taxon>Polystomatidea</taxon>
        <taxon>Polystomatidae</taxon>
        <taxon>Protopolystoma</taxon>
    </lineage>
</organism>
<dbReference type="Proteomes" id="UP000784294">
    <property type="component" value="Unassembled WGS sequence"/>
</dbReference>
<keyword evidence="2" id="KW-1185">Reference proteome</keyword>